<organism evidence="8 9">
    <name type="scientific">Phialemonium thermophilum</name>
    <dbReference type="NCBI Taxonomy" id="223376"/>
    <lineage>
        <taxon>Eukaryota</taxon>
        <taxon>Fungi</taxon>
        <taxon>Dikarya</taxon>
        <taxon>Ascomycota</taxon>
        <taxon>Pezizomycotina</taxon>
        <taxon>Sordariomycetes</taxon>
        <taxon>Sordariomycetidae</taxon>
        <taxon>Cephalothecales</taxon>
        <taxon>Cephalothecaceae</taxon>
        <taxon>Phialemonium</taxon>
    </lineage>
</organism>
<keyword evidence="3" id="KW-0645">Protease</keyword>
<protein>
    <recommendedName>
        <fullName evidence="2">ubiquitinyl hydrolase 1</fullName>
        <ecNumber evidence="2">3.4.19.12</ecNumber>
    </recommendedName>
</protein>
<feature type="region of interest" description="Disordered" evidence="7">
    <location>
        <begin position="130"/>
        <end position="149"/>
    </location>
</feature>
<dbReference type="SUPFAM" id="SSF54001">
    <property type="entry name" value="Cysteine proteinases"/>
    <property type="match status" value="1"/>
</dbReference>
<evidence type="ECO:0000256" key="6">
    <source>
        <dbReference type="ARBA" id="ARBA00022807"/>
    </source>
</evidence>
<keyword evidence="6" id="KW-0788">Thiol protease</keyword>
<evidence type="ECO:0000313" key="8">
    <source>
        <dbReference type="EMBL" id="KAL1849893.1"/>
    </source>
</evidence>
<evidence type="ECO:0000256" key="1">
    <source>
        <dbReference type="ARBA" id="ARBA00000707"/>
    </source>
</evidence>
<dbReference type="InterPro" id="IPR019400">
    <property type="entry name" value="Peptidase_C65_otubain"/>
</dbReference>
<feature type="region of interest" description="Disordered" evidence="7">
    <location>
        <begin position="53"/>
        <end position="96"/>
    </location>
</feature>
<dbReference type="InterPro" id="IPR042467">
    <property type="entry name" value="Peptidase_C65_otubain_sub2"/>
</dbReference>
<dbReference type="Proteomes" id="UP001586593">
    <property type="component" value="Unassembled WGS sequence"/>
</dbReference>
<keyword evidence="4" id="KW-0833">Ubl conjugation pathway</keyword>
<feature type="region of interest" description="Disordered" evidence="7">
    <location>
        <begin position="531"/>
        <end position="562"/>
    </location>
</feature>
<evidence type="ECO:0000256" key="5">
    <source>
        <dbReference type="ARBA" id="ARBA00022801"/>
    </source>
</evidence>
<dbReference type="Pfam" id="PF10275">
    <property type="entry name" value="Peptidase_C65"/>
    <property type="match status" value="1"/>
</dbReference>
<comment type="caution">
    <text evidence="8">The sequence shown here is derived from an EMBL/GenBank/DDBJ whole genome shotgun (WGS) entry which is preliminary data.</text>
</comment>
<comment type="catalytic activity">
    <reaction evidence="1">
        <text>Thiol-dependent hydrolysis of ester, thioester, amide, peptide and isopeptide bonds formed by the C-terminal Gly of ubiquitin (a 76-residue protein attached to proteins as an intracellular targeting signal).</text>
        <dbReference type="EC" id="3.4.19.12"/>
    </reaction>
</comment>
<gene>
    <name evidence="8" type="ORF">VTK73DRAFT_9791</name>
</gene>
<dbReference type="PANTHER" id="PTHR12931">
    <property type="entry name" value="UBIQUITIN THIOLESTERASE PROTEIN OTUB"/>
    <property type="match status" value="1"/>
</dbReference>
<accession>A0ABR3W097</accession>
<dbReference type="Gene3D" id="1.20.1300.20">
    <property type="entry name" value="Peptidase C65 Otubain, subdomain 2"/>
    <property type="match status" value="1"/>
</dbReference>
<reference evidence="8 9" key="1">
    <citation type="journal article" date="2024" name="Commun. Biol.">
        <title>Comparative genomic analysis of thermophilic fungi reveals convergent evolutionary adaptations and gene losses.</title>
        <authorList>
            <person name="Steindorff A.S."/>
            <person name="Aguilar-Pontes M.V."/>
            <person name="Robinson A.J."/>
            <person name="Andreopoulos B."/>
            <person name="LaButti K."/>
            <person name="Kuo A."/>
            <person name="Mondo S."/>
            <person name="Riley R."/>
            <person name="Otillar R."/>
            <person name="Haridas S."/>
            <person name="Lipzen A."/>
            <person name="Grimwood J."/>
            <person name="Schmutz J."/>
            <person name="Clum A."/>
            <person name="Reid I.D."/>
            <person name="Moisan M.C."/>
            <person name="Butler G."/>
            <person name="Nguyen T.T.M."/>
            <person name="Dewar K."/>
            <person name="Conant G."/>
            <person name="Drula E."/>
            <person name="Henrissat B."/>
            <person name="Hansel C."/>
            <person name="Singer S."/>
            <person name="Hutchinson M.I."/>
            <person name="de Vries R.P."/>
            <person name="Natvig D.O."/>
            <person name="Powell A.J."/>
            <person name="Tsang A."/>
            <person name="Grigoriev I.V."/>
        </authorList>
    </citation>
    <scope>NUCLEOTIDE SEQUENCE [LARGE SCALE GENOMIC DNA]</scope>
    <source>
        <strain evidence="8 9">ATCC 24622</strain>
    </source>
</reference>
<feature type="compositionally biased region" description="Low complexity" evidence="7">
    <location>
        <begin position="77"/>
        <end position="92"/>
    </location>
</feature>
<dbReference type="Gene3D" id="3.30.200.60">
    <property type="entry name" value="Peptidase C65 Otubain, subdomain 1"/>
    <property type="match status" value="1"/>
</dbReference>
<dbReference type="InterPro" id="IPR042468">
    <property type="entry name" value="Peptidase_C65_otubain_sub1"/>
</dbReference>
<evidence type="ECO:0000256" key="7">
    <source>
        <dbReference type="SAM" id="MobiDB-lite"/>
    </source>
</evidence>
<keyword evidence="5" id="KW-0378">Hydrolase</keyword>
<evidence type="ECO:0000313" key="9">
    <source>
        <dbReference type="Proteomes" id="UP001586593"/>
    </source>
</evidence>
<keyword evidence="9" id="KW-1185">Reference proteome</keyword>
<evidence type="ECO:0000256" key="4">
    <source>
        <dbReference type="ARBA" id="ARBA00022786"/>
    </source>
</evidence>
<name>A0ABR3W097_9PEZI</name>
<dbReference type="EC" id="3.4.19.12" evidence="2"/>
<proteinExistence type="predicted"/>
<evidence type="ECO:0000256" key="2">
    <source>
        <dbReference type="ARBA" id="ARBA00012759"/>
    </source>
</evidence>
<dbReference type="InterPro" id="IPR038765">
    <property type="entry name" value="Papain-like_cys_pep_sf"/>
</dbReference>
<dbReference type="CDD" id="cd22749">
    <property type="entry name" value="Otubain_C65"/>
    <property type="match status" value="1"/>
</dbReference>
<sequence length="562" mass="60639">MFQPQPTPYGSFGVYGVGQLYPGFPDYSTVQQTPVAPSSAAGGIGGGLALAESGAGGAATPNSHSPPGSDGGASLVFTAPAFSPGGPGAPTAHHFPPYHSAVAAAHSQTPRHPRHIKMEPNLSDDLAAQEAAAREYQPQLEGPLVGDKKPSHAITEEYAKADPVYVQKTLALPQSYSHYRQIRGDGNCGWRAIGFSYLETLVKTGDRALLESERLRLTQTPIIGHDAFVYEDMKEETDILMKELAAKLGNQQEALALLLQKFNDPEVANPILYYFRLLASSWLKGDPGAREYIDFIPEGLGIQGYCQEYLELPGREIEHLGLIILSNALLKPVGFVLEIAYLDRSAGPTVNTYRIPDDANSQDLSTLGPVIYLLFRPDHYDILYREGPSVPIDIQVHNVSSFTHRHDVTSNTDLDTFAAVDFTPLAAIPGLNGLVPGLSGLDMTGDSAMDPYSGVSAAPWGSALYDGTGTVGLPDHQTPAAAAAMPAVERAQTPPLRFSEYCHPSFVESDAWHEPPLTTNTFKNSHFNVAHYNNPNFQPEEYKPDADDANETRSTGRKRGSS</sequence>
<evidence type="ECO:0000256" key="3">
    <source>
        <dbReference type="ARBA" id="ARBA00022670"/>
    </source>
</evidence>
<dbReference type="EMBL" id="JAZHXJ010000853">
    <property type="protein sequence ID" value="KAL1849893.1"/>
    <property type="molecule type" value="Genomic_DNA"/>
</dbReference>
<dbReference type="PANTHER" id="PTHR12931:SF15">
    <property type="entry name" value="UBIQUITIN THIOESTERASE OTUBAIN-LIKE"/>
    <property type="match status" value="1"/>
</dbReference>